<feature type="region of interest" description="Disordered" evidence="1">
    <location>
        <begin position="303"/>
        <end position="334"/>
    </location>
</feature>
<organism evidence="2 3">
    <name type="scientific">Ramularia collo-cygni</name>
    <dbReference type="NCBI Taxonomy" id="112498"/>
    <lineage>
        <taxon>Eukaryota</taxon>
        <taxon>Fungi</taxon>
        <taxon>Dikarya</taxon>
        <taxon>Ascomycota</taxon>
        <taxon>Pezizomycotina</taxon>
        <taxon>Dothideomycetes</taxon>
        <taxon>Dothideomycetidae</taxon>
        <taxon>Mycosphaerellales</taxon>
        <taxon>Mycosphaerellaceae</taxon>
        <taxon>Ramularia</taxon>
    </lineage>
</organism>
<dbReference type="OrthoDB" id="506431at2759"/>
<feature type="region of interest" description="Disordered" evidence="1">
    <location>
        <begin position="71"/>
        <end position="93"/>
    </location>
</feature>
<feature type="compositionally biased region" description="Polar residues" evidence="1">
    <location>
        <begin position="149"/>
        <end position="161"/>
    </location>
</feature>
<reference evidence="2 3" key="1">
    <citation type="submission" date="2016-03" db="EMBL/GenBank/DDBJ databases">
        <authorList>
            <person name="Ploux O."/>
        </authorList>
    </citation>
    <scope>NUCLEOTIDE SEQUENCE [LARGE SCALE GENOMIC DNA]</scope>
    <source>
        <strain evidence="2 3">URUG2</strain>
    </source>
</reference>
<proteinExistence type="predicted"/>
<dbReference type="AlphaFoldDB" id="A0A2D3V3V4"/>
<feature type="compositionally biased region" description="Basic and acidic residues" evidence="1">
    <location>
        <begin position="308"/>
        <end position="318"/>
    </location>
</feature>
<feature type="region of interest" description="Disordered" evidence="1">
    <location>
        <begin position="138"/>
        <end position="164"/>
    </location>
</feature>
<gene>
    <name evidence="2" type="ORF">RCC_08358</name>
</gene>
<name>A0A2D3V3V4_9PEZI</name>
<dbReference type="RefSeq" id="XP_023629377.1">
    <property type="nucleotide sequence ID" value="XM_023773609.1"/>
</dbReference>
<dbReference type="Proteomes" id="UP000225277">
    <property type="component" value="Unassembled WGS sequence"/>
</dbReference>
<accession>A0A2D3V3V4</accession>
<evidence type="ECO:0000313" key="2">
    <source>
        <dbReference type="EMBL" id="CZT22653.1"/>
    </source>
</evidence>
<evidence type="ECO:0000256" key="1">
    <source>
        <dbReference type="SAM" id="MobiDB-lite"/>
    </source>
</evidence>
<evidence type="ECO:0008006" key="4">
    <source>
        <dbReference type="Google" id="ProtNLM"/>
    </source>
</evidence>
<feature type="compositionally biased region" description="Low complexity" evidence="1">
    <location>
        <begin position="213"/>
        <end position="225"/>
    </location>
</feature>
<sequence length="399" mass="44047">MAIHRGIQSAIFFYLSCAPCSEARYRKKRRQEAVWNRAERDALEEEMPDAYRHPEPSSTNPYWQSEIALGPQLTARGGNRNKGKNAGGKASREVLSSNTSVAGASSLDLNTLQQREDEVLWGTTDMTMDGAGGTVIQRPQRAARRRGMSNETSTTTGTGVSANRYESFRSPAVSELLPPIVRTVHSREEVAWMMQPPPVAEVMSGKREGGRSGASSRQSSARMARTVSKDSAGSVLRESPRTLPADLRRPSSRGGEFLDSTMIAHDLVPMRRVASRPPLLSTIASEGNIPTTGEEARLSLVDSANSSHDNDGHDEIPPSRRPRARSTSASKKTGALKGRVFTAIDSPSPERRDLDLEFAEGELRPELFDSWYTPDFDVGRWVHEHTRREGVSKRWSFDV</sequence>
<dbReference type="EMBL" id="FJUY01000014">
    <property type="protein sequence ID" value="CZT22653.1"/>
    <property type="molecule type" value="Genomic_DNA"/>
</dbReference>
<keyword evidence="3" id="KW-1185">Reference proteome</keyword>
<protein>
    <recommendedName>
        <fullName evidence="4">Signal peptide-containing protein</fullName>
    </recommendedName>
</protein>
<feature type="region of interest" description="Disordered" evidence="1">
    <location>
        <begin position="201"/>
        <end position="257"/>
    </location>
</feature>
<dbReference type="GeneID" id="35603456"/>
<evidence type="ECO:0000313" key="3">
    <source>
        <dbReference type="Proteomes" id="UP000225277"/>
    </source>
</evidence>